<dbReference type="AlphaFoldDB" id="E3NL42"/>
<accession>E3NL42</accession>
<dbReference type="eggNOG" id="ENOG502TG7D">
    <property type="taxonomic scope" value="Eukaryota"/>
</dbReference>
<dbReference type="Proteomes" id="UP000008281">
    <property type="component" value="Unassembled WGS sequence"/>
</dbReference>
<feature type="chain" id="PRO_5003177701" description="DUF7622 domain-containing protein" evidence="2">
    <location>
        <begin position="18"/>
        <end position="355"/>
    </location>
</feature>
<dbReference type="FunCoup" id="E3NL42">
    <property type="interactions" value="401"/>
</dbReference>
<keyword evidence="5" id="KW-1185">Reference proteome</keyword>
<keyword evidence="1" id="KW-0472">Membrane</keyword>
<feature type="domain" description="DUF7622" evidence="3">
    <location>
        <begin position="209"/>
        <end position="252"/>
    </location>
</feature>
<keyword evidence="2" id="KW-0732">Signal</keyword>
<dbReference type="PANTHER" id="PTHR37433">
    <property type="entry name" value="PROTEIN CBG25136-RELATED"/>
    <property type="match status" value="1"/>
</dbReference>
<dbReference type="EMBL" id="DS268862">
    <property type="protein sequence ID" value="EFP04161.1"/>
    <property type="molecule type" value="Genomic_DNA"/>
</dbReference>
<dbReference type="InterPro" id="IPR056039">
    <property type="entry name" value="DUF7622"/>
</dbReference>
<sequence>MLIQLFLLLTVFREVTTLVTCSRCESGTEECNYSRSTCRGDFCYHAQYFYGNEMMPTIQKGCVIGEISPEGCRVNHHGNVMCFCSDADYCNSNFTSIVDVTSTILPVQTCQPEKVNNMPKPRWTKPCAANYCTFIAAKTLMEVDNANYTWSTKDCNKENEFDFFPTLTVFNFYPGTCVWLNYGGQPDTHACYGSDSLDTTLAFDTTTATTECHVDYFNPHLPYVKSGSSCLGQFCFISATSRGEVFRGCVNSLTVEGATPLKVSIPNYLEFHNFFLFQIGYTRAYTGLEQWICNQSYCNADLKSAELSWPPELYLYRNISNLREFNVFYIDSARSSSSIFLAIPFVFLINYCLFH</sequence>
<keyword evidence="1" id="KW-1133">Transmembrane helix</keyword>
<dbReference type="OMA" id="AGNYCES"/>
<dbReference type="PANTHER" id="PTHR37433:SF21">
    <property type="entry name" value="DUF281 DOMAIN-CONTAINING PROTEIN"/>
    <property type="match status" value="1"/>
</dbReference>
<dbReference type="InParanoid" id="E3NL42"/>
<dbReference type="OrthoDB" id="5774155at2759"/>
<evidence type="ECO:0000256" key="1">
    <source>
        <dbReference type="SAM" id="Phobius"/>
    </source>
</evidence>
<dbReference type="HOGENOM" id="CLU_072157_0_0_1"/>
<evidence type="ECO:0000259" key="3">
    <source>
        <dbReference type="Pfam" id="PF24602"/>
    </source>
</evidence>
<evidence type="ECO:0000313" key="5">
    <source>
        <dbReference type="Proteomes" id="UP000008281"/>
    </source>
</evidence>
<evidence type="ECO:0000313" key="4">
    <source>
        <dbReference type="EMBL" id="EFP04161.1"/>
    </source>
</evidence>
<reference evidence="4" key="1">
    <citation type="submission" date="2007-07" db="EMBL/GenBank/DDBJ databases">
        <title>PCAP assembly of the Caenorhabditis remanei genome.</title>
        <authorList>
            <consortium name="The Caenorhabditis remanei Sequencing Consortium"/>
            <person name="Wilson R.K."/>
        </authorList>
    </citation>
    <scope>NUCLEOTIDE SEQUENCE [LARGE SCALE GENOMIC DNA]</scope>
    <source>
        <strain evidence="4">PB4641</strain>
    </source>
</reference>
<gene>
    <name evidence="4" type="ORF">CRE_07876</name>
</gene>
<name>E3NL42_CAERE</name>
<proteinExistence type="predicted"/>
<keyword evidence="1" id="KW-0812">Transmembrane</keyword>
<organism evidence="5">
    <name type="scientific">Caenorhabditis remanei</name>
    <name type="common">Caenorhabditis vulgaris</name>
    <dbReference type="NCBI Taxonomy" id="31234"/>
    <lineage>
        <taxon>Eukaryota</taxon>
        <taxon>Metazoa</taxon>
        <taxon>Ecdysozoa</taxon>
        <taxon>Nematoda</taxon>
        <taxon>Chromadorea</taxon>
        <taxon>Rhabditida</taxon>
        <taxon>Rhabditina</taxon>
        <taxon>Rhabditomorpha</taxon>
        <taxon>Rhabditoidea</taxon>
        <taxon>Rhabditidae</taxon>
        <taxon>Peloderinae</taxon>
        <taxon>Caenorhabditis</taxon>
    </lineage>
</organism>
<dbReference type="Pfam" id="PF24602">
    <property type="entry name" value="DUF7622"/>
    <property type="match status" value="1"/>
</dbReference>
<evidence type="ECO:0000256" key="2">
    <source>
        <dbReference type="SAM" id="SignalP"/>
    </source>
</evidence>
<feature type="transmembrane region" description="Helical" evidence="1">
    <location>
        <begin position="336"/>
        <end position="354"/>
    </location>
</feature>
<protein>
    <recommendedName>
        <fullName evidence="3">DUF7622 domain-containing protein</fullName>
    </recommendedName>
</protein>
<feature type="signal peptide" evidence="2">
    <location>
        <begin position="1"/>
        <end position="17"/>
    </location>
</feature>